<reference evidence="1" key="1">
    <citation type="submission" date="2024-04" db="UniProtKB">
        <authorList>
            <consortium name="EnsemblMetazoa"/>
        </authorList>
    </citation>
    <scope>IDENTIFICATION</scope>
    <source>
        <strain evidence="1">EBRO</strain>
    </source>
</reference>
<keyword evidence="2" id="KW-1185">Reference proteome</keyword>
<dbReference type="EnsemblMetazoa" id="ENSAATROPT007334">
    <property type="protein sequence ID" value="ENSAATROPP006566"/>
    <property type="gene ID" value="ENSAATROPG005970"/>
</dbReference>
<sequence length="149" mass="17880">MLAPSSTCPLRSWWRRWSLGVQTVVSTTRDVLLHVLRVLRFLRVRRVLRILRILRIHRVVDRVATAERTVETSGSTTKGHGWKVRTGLFHSFPIDRFHPVRNHFRTDRFRSYPQWNHCCCCWNRFRNRFALTMVEAVARWDESLQIVRL</sequence>
<organism evidence="1 2">
    <name type="scientific">Anopheles atroparvus</name>
    <name type="common">European mosquito</name>
    <dbReference type="NCBI Taxonomy" id="41427"/>
    <lineage>
        <taxon>Eukaryota</taxon>
        <taxon>Metazoa</taxon>
        <taxon>Ecdysozoa</taxon>
        <taxon>Arthropoda</taxon>
        <taxon>Hexapoda</taxon>
        <taxon>Insecta</taxon>
        <taxon>Pterygota</taxon>
        <taxon>Neoptera</taxon>
        <taxon>Endopterygota</taxon>
        <taxon>Diptera</taxon>
        <taxon>Nematocera</taxon>
        <taxon>Culicoidea</taxon>
        <taxon>Culicidae</taxon>
        <taxon>Anophelinae</taxon>
        <taxon>Anopheles</taxon>
    </lineage>
</organism>
<evidence type="ECO:0000313" key="1">
    <source>
        <dbReference type="EnsemblMetazoa" id="ENSAATROPP006566"/>
    </source>
</evidence>
<dbReference type="AlphaFoldDB" id="A0AAG5D5Y1"/>
<accession>A0AAG5D5Y1</accession>
<protein>
    <submittedName>
        <fullName evidence="1">Uncharacterized protein</fullName>
    </submittedName>
</protein>
<evidence type="ECO:0000313" key="2">
    <source>
        <dbReference type="Proteomes" id="UP000075880"/>
    </source>
</evidence>
<dbReference type="Proteomes" id="UP000075880">
    <property type="component" value="Unassembled WGS sequence"/>
</dbReference>
<name>A0AAG5D5Y1_ANOAO</name>
<proteinExistence type="predicted"/>